<organism evidence="1">
    <name type="scientific">Craspedostauros australis</name>
    <dbReference type="NCBI Taxonomy" id="1486917"/>
    <lineage>
        <taxon>Eukaryota</taxon>
        <taxon>Sar</taxon>
        <taxon>Stramenopiles</taxon>
        <taxon>Ochrophyta</taxon>
        <taxon>Bacillariophyta</taxon>
        <taxon>Bacillariophyceae</taxon>
        <taxon>Bacillariophycidae</taxon>
        <taxon>Naviculales</taxon>
        <taxon>Naviculaceae</taxon>
        <taxon>Craspedostauros</taxon>
    </lineage>
</organism>
<gene>
    <name evidence="1" type="ORF">CAUS1442_LOCUS5522</name>
</gene>
<proteinExistence type="predicted"/>
<reference evidence="1" key="1">
    <citation type="submission" date="2021-01" db="EMBL/GenBank/DDBJ databases">
        <authorList>
            <person name="Corre E."/>
            <person name="Pelletier E."/>
            <person name="Niang G."/>
            <person name="Scheremetjew M."/>
            <person name="Finn R."/>
            <person name="Kale V."/>
            <person name="Holt S."/>
            <person name="Cochrane G."/>
            <person name="Meng A."/>
            <person name="Brown T."/>
            <person name="Cohen L."/>
        </authorList>
    </citation>
    <scope>NUCLEOTIDE SEQUENCE</scope>
    <source>
        <strain evidence="1">CCMP3328</strain>
    </source>
</reference>
<evidence type="ECO:0000313" key="1">
    <source>
        <dbReference type="EMBL" id="CAD8333420.1"/>
    </source>
</evidence>
<name>A0A7R9ZM75_9STRA</name>
<dbReference type="EMBL" id="HBEF01008798">
    <property type="protein sequence ID" value="CAD8333420.1"/>
    <property type="molecule type" value="Transcribed_RNA"/>
</dbReference>
<accession>A0A7R9ZM75</accession>
<dbReference type="AlphaFoldDB" id="A0A7R9ZM75"/>
<sequence>MSEEGTEVAGGKHVVPEGVAVEELNGGKKKLSKKCPPALLTLLDHKDLLEIYDAMVEAVVAESNTRGTFGKWHDKEFDSIVDIYREDFAMKGVRVALCKRKSADGTRRWLEFIDIDMLGDTYVPQYDVANYSGQAIRTVFTKLEFPKGVAVEELKQYGNARTRLKEKIPAHVQDMMTKKDLMTEYQALVDHCAEAGVGKKFKSWNITKLKEVISAHADVFEKKGVSIFVSHKQEYVSHGQSGHTEYFRWIEFVDREAQPNYHPQRDAETKGEDCVIS</sequence>
<protein>
    <submittedName>
        <fullName evidence="1">Uncharacterized protein</fullName>
    </submittedName>
</protein>